<dbReference type="InterPro" id="IPR002053">
    <property type="entry name" value="Glyco_hydro_25"/>
</dbReference>
<organism evidence="5 6">
    <name type="scientific">Angustibacter luteus</name>
    <dbReference type="NCBI Taxonomy" id="658456"/>
    <lineage>
        <taxon>Bacteria</taxon>
        <taxon>Bacillati</taxon>
        <taxon>Actinomycetota</taxon>
        <taxon>Actinomycetes</taxon>
        <taxon>Kineosporiales</taxon>
        <taxon>Kineosporiaceae</taxon>
    </lineage>
</organism>
<dbReference type="Proteomes" id="UP001596189">
    <property type="component" value="Unassembled WGS sequence"/>
</dbReference>
<keyword evidence="6" id="KW-1185">Reference proteome</keyword>
<dbReference type="InterPro" id="IPR017853">
    <property type="entry name" value="GH"/>
</dbReference>
<comment type="similarity">
    <text evidence="1">Belongs to the glycosyl hydrolase 25 family.</text>
</comment>
<dbReference type="Gene3D" id="3.20.20.80">
    <property type="entry name" value="Glycosidases"/>
    <property type="match status" value="1"/>
</dbReference>
<feature type="compositionally biased region" description="Basic and acidic residues" evidence="4">
    <location>
        <begin position="232"/>
        <end position="244"/>
    </location>
</feature>
<dbReference type="PANTHER" id="PTHR34135:SF2">
    <property type="entry name" value="LYSOZYME"/>
    <property type="match status" value="1"/>
</dbReference>
<proteinExistence type="inferred from homology"/>
<evidence type="ECO:0000313" key="6">
    <source>
        <dbReference type="Proteomes" id="UP001596189"/>
    </source>
</evidence>
<dbReference type="PANTHER" id="PTHR34135">
    <property type="entry name" value="LYSOZYME"/>
    <property type="match status" value="1"/>
</dbReference>
<feature type="compositionally biased region" description="Low complexity" evidence="4">
    <location>
        <begin position="220"/>
        <end position="230"/>
    </location>
</feature>
<keyword evidence="2 5" id="KW-0378">Hydrolase</keyword>
<keyword evidence="3" id="KW-0326">Glycosidase</keyword>
<comment type="caution">
    <text evidence="5">The sequence shown here is derived from an EMBL/GenBank/DDBJ whole genome shotgun (WGS) entry which is preliminary data.</text>
</comment>
<dbReference type="Pfam" id="PF01183">
    <property type="entry name" value="Glyco_hydro_25"/>
    <property type="match status" value="1"/>
</dbReference>
<sequence length="319" mass="34966">MATSRGIDISHHQGVIDWRSLKAKHQLTWGACKATEGTSFVDSQFARNWANLKAAGLVRMAYHFARPEKSSAAAQARRFVAVVRPVKGDVLALDLEDSALSQSRTNAWARAFGDELRRLAPQCTTVVYLGGYAANASGRGVAAHFDYWWYPRYPSADPKPWPRLYRPKLAGNTTGWKTPHIWQWTAALAGGPFDANLSTLTAAQLAAGPKSPAPTPKPKPTVGGTVTTSPWDEDKIAAPDRTDTKKNPTWTAKVFLHYLGEWVLQCRDLLTAQSSRLARIEVALEALKTDVAAQVAAAVDDRLEHVFDDAEITFTTKKG</sequence>
<dbReference type="GO" id="GO:0016787">
    <property type="term" value="F:hydrolase activity"/>
    <property type="evidence" value="ECO:0007669"/>
    <property type="project" value="UniProtKB-KW"/>
</dbReference>
<dbReference type="CDD" id="cd00599">
    <property type="entry name" value="GH25_muramidase"/>
    <property type="match status" value="1"/>
</dbReference>
<dbReference type="InterPro" id="IPR018077">
    <property type="entry name" value="Glyco_hydro_fam25_subgr"/>
</dbReference>
<protein>
    <submittedName>
        <fullName evidence="5">Glycoside hydrolase family 25 protein</fullName>
    </submittedName>
</protein>
<dbReference type="EMBL" id="JBHSRD010000008">
    <property type="protein sequence ID" value="MFC6009130.1"/>
    <property type="molecule type" value="Genomic_DNA"/>
</dbReference>
<evidence type="ECO:0000313" key="5">
    <source>
        <dbReference type="EMBL" id="MFC6009130.1"/>
    </source>
</evidence>
<dbReference type="SUPFAM" id="SSF51445">
    <property type="entry name" value="(Trans)glycosidases"/>
    <property type="match status" value="1"/>
</dbReference>
<feature type="region of interest" description="Disordered" evidence="4">
    <location>
        <begin position="206"/>
        <end position="244"/>
    </location>
</feature>
<dbReference type="SMART" id="SM00641">
    <property type="entry name" value="Glyco_25"/>
    <property type="match status" value="1"/>
</dbReference>
<gene>
    <name evidence="5" type="ORF">ACFQDO_18505</name>
</gene>
<name>A0ABW1JJI1_9ACTN</name>
<accession>A0ABW1JJI1</accession>
<evidence type="ECO:0000256" key="4">
    <source>
        <dbReference type="SAM" id="MobiDB-lite"/>
    </source>
</evidence>
<reference evidence="6" key="1">
    <citation type="journal article" date="2019" name="Int. J. Syst. Evol. Microbiol.">
        <title>The Global Catalogue of Microorganisms (GCM) 10K type strain sequencing project: providing services to taxonomists for standard genome sequencing and annotation.</title>
        <authorList>
            <consortium name="The Broad Institute Genomics Platform"/>
            <consortium name="The Broad Institute Genome Sequencing Center for Infectious Disease"/>
            <person name="Wu L."/>
            <person name="Ma J."/>
        </authorList>
    </citation>
    <scope>NUCLEOTIDE SEQUENCE [LARGE SCALE GENOMIC DNA]</scope>
    <source>
        <strain evidence="6">KACC 14249</strain>
    </source>
</reference>
<evidence type="ECO:0000256" key="2">
    <source>
        <dbReference type="ARBA" id="ARBA00022801"/>
    </source>
</evidence>
<dbReference type="RefSeq" id="WP_345717656.1">
    <property type="nucleotide sequence ID" value="NZ_BAABFP010000007.1"/>
</dbReference>
<dbReference type="PROSITE" id="PS51904">
    <property type="entry name" value="GLYCOSYL_HYDROL_F25_2"/>
    <property type="match status" value="1"/>
</dbReference>
<evidence type="ECO:0000256" key="1">
    <source>
        <dbReference type="ARBA" id="ARBA00010646"/>
    </source>
</evidence>
<evidence type="ECO:0000256" key="3">
    <source>
        <dbReference type="ARBA" id="ARBA00023295"/>
    </source>
</evidence>